<evidence type="ECO:0000313" key="14">
    <source>
        <dbReference type="EMBL" id="GAA4843255.1"/>
    </source>
</evidence>
<dbReference type="InterPro" id="IPR046373">
    <property type="entry name" value="Acyl-CoA_Oxase/DH_mid-dom_sf"/>
</dbReference>
<dbReference type="PANTHER" id="PTHR48083:SF20">
    <property type="entry name" value="LONG-CHAIN SPECIFIC ACYL-COA DEHYDROGENASE, MITOCHONDRIAL"/>
    <property type="match status" value="1"/>
</dbReference>
<dbReference type="InterPro" id="IPR036250">
    <property type="entry name" value="AcylCo_DH-like_C"/>
</dbReference>
<dbReference type="PANTHER" id="PTHR48083">
    <property type="entry name" value="MEDIUM-CHAIN SPECIFIC ACYL-COA DEHYDROGENASE, MITOCHONDRIAL-RELATED"/>
    <property type="match status" value="1"/>
</dbReference>
<keyword evidence="4 10" id="KW-0285">Flavoprotein</keyword>
<reference evidence="15" key="1">
    <citation type="journal article" date="2019" name="Int. J. Syst. Evol. Microbiol.">
        <title>The Global Catalogue of Microorganisms (GCM) 10K type strain sequencing project: providing services to taxonomists for standard genome sequencing and annotation.</title>
        <authorList>
            <consortium name="The Broad Institute Genomics Platform"/>
            <consortium name="The Broad Institute Genome Sequencing Center for Infectious Disease"/>
            <person name="Wu L."/>
            <person name="Ma J."/>
        </authorList>
    </citation>
    <scope>NUCLEOTIDE SEQUENCE [LARGE SCALE GENOMIC DNA]</scope>
    <source>
        <strain evidence="15">JCM 13006</strain>
    </source>
</reference>
<evidence type="ECO:0000256" key="3">
    <source>
        <dbReference type="ARBA" id="ARBA00009347"/>
    </source>
</evidence>
<dbReference type="Pfam" id="PF00441">
    <property type="entry name" value="Acyl-CoA_dh_1"/>
    <property type="match status" value="1"/>
</dbReference>
<organism evidence="14 15">
    <name type="scientific">Kitasatospora terrestris</name>
    <dbReference type="NCBI Taxonomy" id="258051"/>
    <lineage>
        <taxon>Bacteria</taxon>
        <taxon>Bacillati</taxon>
        <taxon>Actinomycetota</taxon>
        <taxon>Actinomycetes</taxon>
        <taxon>Kitasatosporales</taxon>
        <taxon>Streptomycetaceae</taxon>
        <taxon>Kitasatospora</taxon>
    </lineage>
</organism>
<dbReference type="PROSITE" id="PS00072">
    <property type="entry name" value="ACYL_COA_DH_1"/>
    <property type="match status" value="1"/>
</dbReference>
<dbReference type="InterPro" id="IPR009075">
    <property type="entry name" value="AcylCo_DH/oxidase_C"/>
</dbReference>
<dbReference type="RefSeq" id="WP_345696350.1">
    <property type="nucleotide sequence ID" value="NZ_BAABIS010000001.1"/>
</dbReference>
<feature type="domain" description="Acyl-CoA oxidase/dehydrogenase middle" evidence="12">
    <location>
        <begin position="123"/>
        <end position="218"/>
    </location>
</feature>
<protein>
    <recommendedName>
        <fullName evidence="8">Acyl-[acyl-carrier-protein] dehydrogenase MbtN</fullName>
    </recommendedName>
    <alternativeName>
        <fullName evidence="9">Mycobactin synthase protein N</fullName>
    </alternativeName>
</protein>
<keyword evidence="5 10" id="KW-0274">FAD</keyword>
<comment type="caution">
    <text evidence="14">The sequence shown here is derived from an EMBL/GenBank/DDBJ whole genome shotgun (WGS) entry which is preliminary data.</text>
</comment>
<dbReference type="PROSITE" id="PS00073">
    <property type="entry name" value="ACYL_COA_DH_2"/>
    <property type="match status" value="1"/>
</dbReference>
<dbReference type="SUPFAM" id="SSF56645">
    <property type="entry name" value="Acyl-CoA dehydrogenase NM domain-like"/>
    <property type="match status" value="1"/>
</dbReference>
<comment type="function">
    <text evidence="7">Catalyzes the dehydrogenation at the alpha-beta position of ACP-bound acyl chains. This results in the introduction of a double bond in the lipidic chain, which is further transferred to the epsilon-amino group of lysine residue in the mycobactin core by MbtK.</text>
</comment>
<dbReference type="InterPro" id="IPR006089">
    <property type="entry name" value="Acyl-CoA_DH_CS"/>
</dbReference>
<dbReference type="InterPro" id="IPR006091">
    <property type="entry name" value="Acyl-CoA_Oxase/DH_mid-dom"/>
</dbReference>
<evidence type="ECO:0000256" key="7">
    <source>
        <dbReference type="ARBA" id="ARBA00037085"/>
    </source>
</evidence>
<feature type="domain" description="Acyl-CoA dehydrogenase/oxidase C-terminal" evidence="11">
    <location>
        <begin position="233"/>
        <end position="379"/>
    </location>
</feature>
<name>A0ABP9DGK1_9ACTN</name>
<dbReference type="Pfam" id="PF02771">
    <property type="entry name" value="Acyl-CoA_dh_N"/>
    <property type="match status" value="1"/>
</dbReference>
<keyword evidence="15" id="KW-1185">Reference proteome</keyword>
<sequence length="380" mass="41502">MQRELYEPEHEAFRETVKAFLAKEVLPHHDRWEKAGIVDREAWLAAGRAGLLGTAVPEEFGGGGVPDFRYASVLAEEFVRAGASGLAIGLHNDIIGPYLTSLGTEEQKRRWLPGFCSGELITAIAMTEPGAGSDLQGIRTTATDAGDHYVLNGSKTFISNGILADLVVVVARTTPEGGAHGLSLLVVERGTAGFERGRNLDKIGQKAQDTAELFFHDVRVPKENLLGEENGAFYALMRNLAQERLAIAVAAIAGAEHLLELTTEYVKQRTAFGKPLAKLQHVRFEIAELATECAVTRTFVDRCVTEHNRYALTPVDASMAKWWATELQKRAADRCLQLHGGYGYMSEYPVAKAFTDGRIQTIYGGTTEIMKEIVGRSLLG</sequence>
<comment type="pathway">
    <text evidence="2">Siderophore biosynthesis; mycobactin biosynthesis.</text>
</comment>
<dbReference type="InterPro" id="IPR037069">
    <property type="entry name" value="AcylCoA_DH/ox_N_sf"/>
</dbReference>
<accession>A0ABP9DGK1</accession>
<evidence type="ECO:0000256" key="1">
    <source>
        <dbReference type="ARBA" id="ARBA00001974"/>
    </source>
</evidence>
<dbReference type="Gene3D" id="1.10.540.10">
    <property type="entry name" value="Acyl-CoA dehydrogenase/oxidase, N-terminal domain"/>
    <property type="match status" value="1"/>
</dbReference>
<dbReference type="EMBL" id="BAABIS010000001">
    <property type="protein sequence ID" value="GAA4843255.1"/>
    <property type="molecule type" value="Genomic_DNA"/>
</dbReference>
<evidence type="ECO:0000259" key="11">
    <source>
        <dbReference type="Pfam" id="PF00441"/>
    </source>
</evidence>
<evidence type="ECO:0000313" key="15">
    <source>
        <dbReference type="Proteomes" id="UP001501752"/>
    </source>
</evidence>
<dbReference type="Proteomes" id="UP001501752">
    <property type="component" value="Unassembled WGS sequence"/>
</dbReference>
<dbReference type="Gene3D" id="2.40.110.10">
    <property type="entry name" value="Butyryl-CoA Dehydrogenase, subunit A, domain 2"/>
    <property type="match status" value="1"/>
</dbReference>
<proteinExistence type="inferred from homology"/>
<dbReference type="InterPro" id="IPR050741">
    <property type="entry name" value="Acyl-CoA_dehydrogenase"/>
</dbReference>
<evidence type="ECO:0000256" key="9">
    <source>
        <dbReference type="ARBA" id="ARBA00042660"/>
    </source>
</evidence>
<evidence type="ECO:0000259" key="12">
    <source>
        <dbReference type="Pfam" id="PF02770"/>
    </source>
</evidence>
<gene>
    <name evidence="14" type="ORF">GCM10023235_19170</name>
</gene>
<comment type="cofactor">
    <cofactor evidence="1 10">
        <name>FAD</name>
        <dbReference type="ChEBI" id="CHEBI:57692"/>
    </cofactor>
</comment>
<evidence type="ECO:0000256" key="6">
    <source>
        <dbReference type="ARBA" id="ARBA00023002"/>
    </source>
</evidence>
<dbReference type="Gene3D" id="1.20.140.10">
    <property type="entry name" value="Butyryl-CoA Dehydrogenase, subunit A, domain 3"/>
    <property type="match status" value="1"/>
</dbReference>
<evidence type="ECO:0000256" key="10">
    <source>
        <dbReference type="RuleBase" id="RU362125"/>
    </source>
</evidence>
<dbReference type="SUPFAM" id="SSF47203">
    <property type="entry name" value="Acyl-CoA dehydrogenase C-terminal domain-like"/>
    <property type="match status" value="1"/>
</dbReference>
<keyword evidence="6 10" id="KW-0560">Oxidoreductase</keyword>
<dbReference type="InterPro" id="IPR009100">
    <property type="entry name" value="AcylCoA_DH/oxidase_NM_dom_sf"/>
</dbReference>
<dbReference type="Pfam" id="PF02770">
    <property type="entry name" value="Acyl-CoA_dh_M"/>
    <property type="match status" value="1"/>
</dbReference>
<comment type="similarity">
    <text evidence="3 10">Belongs to the acyl-CoA dehydrogenase family.</text>
</comment>
<evidence type="ECO:0000259" key="13">
    <source>
        <dbReference type="Pfam" id="PF02771"/>
    </source>
</evidence>
<feature type="domain" description="Acyl-CoA dehydrogenase/oxidase N-terminal" evidence="13">
    <location>
        <begin position="8"/>
        <end position="119"/>
    </location>
</feature>
<evidence type="ECO:0000256" key="2">
    <source>
        <dbReference type="ARBA" id="ARBA00005102"/>
    </source>
</evidence>
<evidence type="ECO:0000256" key="8">
    <source>
        <dbReference type="ARBA" id="ARBA00040394"/>
    </source>
</evidence>
<evidence type="ECO:0000256" key="4">
    <source>
        <dbReference type="ARBA" id="ARBA00022630"/>
    </source>
</evidence>
<dbReference type="InterPro" id="IPR013786">
    <property type="entry name" value="AcylCoA_DH/ox_N"/>
</dbReference>
<evidence type="ECO:0000256" key="5">
    <source>
        <dbReference type="ARBA" id="ARBA00022827"/>
    </source>
</evidence>